<evidence type="ECO:0000313" key="2">
    <source>
        <dbReference type="EMBL" id="SEL48957.1"/>
    </source>
</evidence>
<dbReference type="RefSeq" id="WP_091100452.1">
    <property type="nucleotide sequence ID" value="NZ_FOBF01000005.1"/>
</dbReference>
<dbReference type="Pfam" id="PF14534">
    <property type="entry name" value="DUF4440"/>
    <property type="match status" value="1"/>
</dbReference>
<dbReference type="InterPro" id="IPR032710">
    <property type="entry name" value="NTF2-like_dom_sf"/>
</dbReference>
<organism evidence="2 3">
    <name type="scientific">Nonomuraea pusilla</name>
    <dbReference type="NCBI Taxonomy" id="46177"/>
    <lineage>
        <taxon>Bacteria</taxon>
        <taxon>Bacillati</taxon>
        <taxon>Actinomycetota</taxon>
        <taxon>Actinomycetes</taxon>
        <taxon>Streptosporangiales</taxon>
        <taxon>Streptosporangiaceae</taxon>
        <taxon>Nonomuraea</taxon>
    </lineage>
</organism>
<name>A0A1H7QNV2_9ACTN</name>
<dbReference type="EMBL" id="FOBF01000005">
    <property type="protein sequence ID" value="SEL48957.1"/>
    <property type="molecule type" value="Genomic_DNA"/>
</dbReference>
<dbReference type="SUPFAM" id="SSF54427">
    <property type="entry name" value="NTF2-like"/>
    <property type="match status" value="1"/>
</dbReference>
<reference evidence="2 3" key="1">
    <citation type="submission" date="2016-10" db="EMBL/GenBank/DDBJ databases">
        <authorList>
            <person name="de Groot N.N."/>
        </authorList>
    </citation>
    <scope>NUCLEOTIDE SEQUENCE [LARGE SCALE GENOMIC DNA]</scope>
    <source>
        <strain evidence="2 3">DSM 43357</strain>
    </source>
</reference>
<feature type="domain" description="DUF4440" evidence="1">
    <location>
        <begin position="7"/>
        <end position="113"/>
    </location>
</feature>
<dbReference type="OrthoDB" id="884581at2"/>
<dbReference type="InterPro" id="IPR027843">
    <property type="entry name" value="DUF4440"/>
</dbReference>
<protein>
    <recommendedName>
        <fullName evidence="1">DUF4440 domain-containing protein</fullName>
    </recommendedName>
</protein>
<evidence type="ECO:0000313" key="3">
    <source>
        <dbReference type="Proteomes" id="UP000198953"/>
    </source>
</evidence>
<evidence type="ECO:0000259" key="1">
    <source>
        <dbReference type="Pfam" id="PF14534"/>
    </source>
</evidence>
<accession>A0A1H7QNV2</accession>
<dbReference type="Gene3D" id="3.10.450.50">
    <property type="match status" value="1"/>
</dbReference>
<dbReference type="AlphaFoldDB" id="A0A1H7QNV2"/>
<gene>
    <name evidence="2" type="ORF">SAMN05660976_02606</name>
</gene>
<keyword evidence="3" id="KW-1185">Reference proteome</keyword>
<proteinExistence type="predicted"/>
<sequence>MTATPRDAVTAWWQAMQDRDPEALARLTLPDYLASGGPAGRSTGRAALVAEATAFFAEARIDEWAVDGMEVREYGDAAVCSYDWRESGVHLGVPFVMRGLATDVLIRRDGGWRHLAHHVSALPDTAGDETDPGHEGRER</sequence>
<dbReference type="Proteomes" id="UP000198953">
    <property type="component" value="Unassembled WGS sequence"/>
</dbReference>
<dbReference type="STRING" id="46177.SAMN05660976_02606"/>